<dbReference type="Gene3D" id="2.50.20.40">
    <property type="match status" value="1"/>
</dbReference>
<gene>
    <name evidence="2" type="ORF">JMUB590_0264</name>
</gene>
<comment type="similarity">
    <text evidence="1">Belongs to the staphylococcal tandem lipoprotein family.</text>
</comment>
<dbReference type="Proteomes" id="UP000274772">
    <property type="component" value="Chromosome"/>
</dbReference>
<reference evidence="2 3" key="1">
    <citation type="submission" date="2018-05" db="EMBL/GenBank/DDBJ databases">
        <title>Complete genome sequencing of three human clinical isolates of Staphylococcus caprae reveals virulence factors similar to those of S. epidermidis and S. capitis.</title>
        <authorList>
            <person name="Watanabe S."/>
            <person name="Cui L."/>
        </authorList>
    </citation>
    <scope>NUCLEOTIDE SEQUENCE [LARGE SCALE GENOMIC DNA]</scope>
    <source>
        <strain evidence="2 3">JMUB590</strain>
    </source>
</reference>
<organism evidence="2 3">
    <name type="scientific">Staphylococcus caprae</name>
    <dbReference type="NCBI Taxonomy" id="29380"/>
    <lineage>
        <taxon>Bacteria</taxon>
        <taxon>Bacillati</taxon>
        <taxon>Bacillota</taxon>
        <taxon>Bacilli</taxon>
        <taxon>Bacillales</taxon>
        <taxon>Staphylococcaceae</taxon>
        <taxon>Staphylococcus</taxon>
    </lineage>
</organism>
<dbReference type="NCBIfam" id="TIGR01742">
    <property type="entry name" value="SA_tandem_lipo"/>
    <property type="match status" value="1"/>
</dbReference>
<keyword evidence="2" id="KW-0449">Lipoprotein</keyword>
<name>A0ABN5W8K2_9STAP</name>
<dbReference type="InterPro" id="IPR007595">
    <property type="entry name" value="Csa"/>
</dbReference>
<dbReference type="InterPro" id="IPR038641">
    <property type="entry name" value="Csa_sf"/>
</dbReference>
<keyword evidence="3" id="KW-1185">Reference proteome</keyword>
<dbReference type="EMBL" id="AP018586">
    <property type="protein sequence ID" value="BBD91374.1"/>
    <property type="molecule type" value="Genomic_DNA"/>
</dbReference>
<dbReference type="Pfam" id="PF04507">
    <property type="entry name" value="DUF576"/>
    <property type="match status" value="1"/>
</dbReference>
<accession>A0ABN5W8K2</accession>
<evidence type="ECO:0000313" key="2">
    <source>
        <dbReference type="EMBL" id="BBD91374.1"/>
    </source>
</evidence>
<sequence>MIIGKKEIKDSFSKTLNMYPIKNLEDLYEKEGYRDNEFEKEDKGTWILDSEMAVKNDGEDMVAEGMVLELNRNKREAKGYYFINKYSNNVHKYDYGEKETKYPVEMKDNKFYLTKKVKDKNLENKIKTFKFFSQYGNFKEMDSYKNGNLSYNPEVPSYSAENQLSNKDVNVKKLRKTYNIPTKKAPKLTMSGNEKLSGNSVGREKIEYLFVRNKKEIIKFTDSINYRPSF</sequence>
<evidence type="ECO:0000256" key="1">
    <source>
        <dbReference type="ARBA" id="ARBA00009715"/>
    </source>
</evidence>
<protein>
    <submittedName>
        <fullName evidence="2">Tandem lipoprotein</fullName>
    </submittedName>
</protein>
<proteinExistence type="inferred from homology"/>
<evidence type="ECO:0000313" key="3">
    <source>
        <dbReference type="Proteomes" id="UP000274772"/>
    </source>
</evidence>